<dbReference type="NCBIfam" id="NF001126">
    <property type="entry name" value="PRK00139.1-4"/>
    <property type="match status" value="1"/>
</dbReference>
<evidence type="ECO:0000259" key="16">
    <source>
        <dbReference type="Pfam" id="PF08245"/>
    </source>
</evidence>
<dbReference type="Gene3D" id="3.90.190.20">
    <property type="entry name" value="Mur ligase, C-terminal domain"/>
    <property type="match status" value="1"/>
</dbReference>
<dbReference type="InterPro" id="IPR036565">
    <property type="entry name" value="Mur-like_cat_sf"/>
</dbReference>
<comment type="subcellular location">
    <subcellularLocation>
        <location evidence="12 13">Cytoplasm</location>
    </subcellularLocation>
</comment>
<dbReference type="EMBL" id="ASQA01000037">
    <property type="protein sequence ID" value="ETT81494.1"/>
    <property type="molecule type" value="Genomic_DNA"/>
</dbReference>
<dbReference type="GO" id="GO:0004326">
    <property type="term" value="F:tetrahydrofolylpolyglutamate synthase activity"/>
    <property type="evidence" value="ECO:0007669"/>
    <property type="project" value="InterPro"/>
</dbReference>
<name>W4EMN5_9BACL</name>
<evidence type="ECO:0000259" key="15">
    <source>
        <dbReference type="Pfam" id="PF02875"/>
    </source>
</evidence>
<dbReference type="GO" id="GO:0005737">
    <property type="term" value="C:cytoplasm"/>
    <property type="evidence" value="ECO:0007669"/>
    <property type="project" value="UniProtKB-SubCell"/>
</dbReference>
<dbReference type="eggNOG" id="COG0769">
    <property type="taxonomic scope" value="Bacteria"/>
</dbReference>
<keyword evidence="3 12" id="KW-0963">Cytoplasm</keyword>
<proteinExistence type="inferred from homology"/>
<evidence type="ECO:0000256" key="8">
    <source>
        <dbReference type="ARBA" id="ARBA00022960"/>
    </source>
</evidence>
<evidence type="ECO:0000256" key="11">
    <source>
        <dbReference type="ARBA" id="ARBA00023316"/>
    </source>
</evidence>
<gene>
    <name evidence="12" type="primary">murE</name>
    <name evidence="17" type="ORF">C176_18577</name>
</gene>
<dbReference type="HAMAP" id="MF_00208">
    <property type="entry name" value="MurE"/>
    <property type="match status" value="1"/>
</dbReference>
<keyword evidence="12" id="KW-0460">Magnesium</keyword>
<dbReference type="EC" id="6.3.2.-" evidence="12"/>
<feature type="domain" description="Mur ligase central" evidence="16">
    <location>
        <begin position="109"/>
        <end position="305"/>
    </location>
</feature>
<feature type="domain" description="Mur ligase N-terminal catalytic" evidence="14">
    <location>
        <begin position="25"/>
        <end position="97"/>
    </location>
</feature>
<evidence type="ECO:0000256" key="3">
    <source>
        <dbReference type="ARBA" id="ARBA00022490"/>
    </source>
</evidence>
<dbReference type="InterPro" id="IPR036615">
    <property type="entry name" value="Mur_ligase_C_dom_sf"/>
</dbReference>
<dbReference type="SUPFAM" id="SSF53244">
    <property type="entry name" value="MurD-like peptide ligases, peptide-binding domain"/>
    <property type="match status" value="1"/>
</dbReference>
<dbReference type="InterPro" id="IPR013221">
    <property type="entry name" value="Mur_ligase_cen"/>
</dbReference>
<dbReference type="InterPro" id="IPR000713">
    <property type="entry name" value="Mur_ligase_N"/>
</dbReference>
<dbReference type="InterPro" id="IPR035911">
    <property type="entry name" value="MurE/MurF_N"/>
</dbReference>
<dbReference type="UniPathway" id="UPA00219"/>
<evidence type="ECO:0000256" key="5">
    <source>
        <dbReference type="ARBA" id="ARBA00022618"/>
    </source>
</evidence>
<keyword evidence="4 12" id="KW-0436">Ligase</keyword>
<evidence type="ECO:0000256" key="9">
    <source>
        <dbReference type="ARBA" id="ARBA00022984"/>
    </source>
</evidence>
<dbReference type="InterPro" id="IPR018109">
    <property type="entry name" value="Folylpolyglutamate_synth_CS"/>
</dbReference>
<comment type="caution">
    <text evidence="17">The sequence shown here is derived from an EMBL/GenBank/DDBJ whole genome shotgun (WGS) entry which is preliminary data.</text>
</comment>
<evidence type="ECO:0000256" key="4">
    <source>
        <dbReference type="ARBA" id="ARBA00022598"/>
    </source>
</evidence>
<comment type="similarity">
    <text evidence="2 12">Belongs to the MurCDEF family. MurE subfamily.</text>
</comment>
<evidence type="ECO:0000313" key="18">
    <source>
        <dbReference type="Proteomes" id="UP000019062"/>
    </source>
</evidence>
<dbReference type="GO" id="GO:0008360">
    <property type="term" value="P:regulation of cell shape"/>
    <property type="evidence" value="ECO:0007669"/>
    <property type="project" value="UniProtKB-KW"/>
</dbReference>
<dbReference type="Pfam" id="PF01225">
    <property type="entry name" value="Mur_ligase"/>
    <property type="match status" value="1"/>
</dbReference>
<feature type="binding site" evidence="12">
    <location>
        <begin position="111"/>
        <end position="117"/>
    </location>
    <ligand>
        <name>ATP</name>
        <dbReference type="ChEBI" id="CHEBI:30616"/>
    </ligand>
</feature>
<keyword evidence="8 12" id="KW-0133">Cell shape</keyword>
<organism evidence="17 18">
    <name type="scientific">Viridibacillus arenosi FSL R5-213</name>
    <dbReference type="NCBI Taxonomy" id="1227360"/>
    <lineage>
        <taxon>Bacteria</taxon>
        <taxon>Bacillati</taxon>
        <taxon>Bacillota</taxon>
        <taxon>Bacilli</taxon>
        <taxon>Bacillales</taxon>
        <taxon>Caryophanaceae</taxon>
        <taxon>Viridibacillus</taxon>
    </lineage>
</organism>
<dbReference type="RefSeq" id="WP_038189430.1">
    <property type="nucleotide sequence ID" value="NZ_ASQA01000037.1"/>
</dbReference>
<dbReference type="GO" id="GO:0009252">
    <property type="term" value="P:peptidoglycan biosynthetic process"/>
    <property type="evidence" value="ECO:0007669"/>
    <property type="project" value="UniProtKB-UniRule"/>
</dbReference>
<evidence type="ECO:0000256" key="12">
    <source>
        <dbReference type="HAMAP-Rule" id="MF_00208"/>
    </source>
</evidence>
<comment type="function">
    <text evidence="12">Catalyzes the addition of an amino acid to the nucleotide precursor UDP-N-acetylmuramoyl-L-alanyl-D-glutamate (UMAG) in the biosynthesis of bacterial cell-wall peptidoglycan.</text>
</comment>
<feature type="binding site" evidence="12">
    <location>
        <position position="177"/>
    </location>
    <ligand>
        <name>UDP-N-acetyl-alpha-D-muramoyl-L-alanyl-D-glutamate</name>
        <dbReference type="ChEBI" id="CHEBI:83900"/>
    </ligand>
</feature>
<keyword evidence="18" id="KW-1185">Reference proteome</keyword>
<dbReference type="PANTHER" id="PTHR23135">
    <property type="entry name" value="MUR LIGASE FAMILY MEMBER"/>
    <property type="match status" value="1"/>
</dbReference>
<evidence type="ECO:0000256" key="7">
    <source>
        <dbReference type="ARBA" id="ARBA00022840"/>
    </source>
</evidence>
<dbReference type="Proteomes" id="UP000019062">
    <property type="component" value="Unassembled WGS sequence"/>
</dbReference>
<feature type="binding site" evidence="12">
    <location>
        <position position="183"/>
    </location>
    <ligand>
        <name>UDP-N-acetyl-alpha-D-muramoyl-L-alanyl-D-glutamate</name>
        <dbReference type="ChEBI" id="CHEBI:83900"/>
    </ligand>
</feature>
<dbReference type="NCBIfam" id="TIGR01085">
    <property type="entry name" value="murE"/>
    <property type="match status" value="1"/>
</dbReference>
<reference evidence="17 18" key="1">
    <citation type="journal article" date="2014" name="BMC Genomics">
        <title>Genomic comparison of sporeforming bacilli isolated from milk.</title>
        <authorList>
            <person name="Moreno Switt A.I."/>
            <person name="Andrus A.D."/>
            <person name="Ranieri M.L."/>
            <person name="Orsi R.H."/>
            <person name="Ivy R."/>
            <person name="den Bakker H.C."/>
            <person name="Martin N.H."/>
            <person name="Wiedmann M."/>
            <person name="Boor K.J."/>
        </authorList>
    </citation>
    <scope>NUCLEOTIDE SEQUENCE [LARGE SCALE GENOMIC DNA]</scope>
    <source>
        <strain evidence="17 18">FSL R5-213</strain>
    </source>
</reference>
<protein>
    <recommendedName>
        <fullName evidence="12">UDP-N-acetylmuramyl-tripeptide synthetase</fullName>
        <ecNumber evidence="12">6.3.2.-</ecNumber>
    </recommendedName>
    <alternativeName>
        <fullName evidence="12">UDP-MurNAc-tripeptide synthetase</fullName>
    </alternativeName>
</protein>
<comment type="pathway">
    <text evidence="1 12 13">Cell wall biogenesis; peptidoglycan biosynthesis.</text>
</comment>
<dbReference type="SUPFAM" id="SSF53623">
    <property type="entry name" value="MurD-like peptide ligases, catalytic domain"/>
    <property type="match status" value="1"/>
</dbReference>
<dbReference type="GO" id="GO:0071555">
    <property type="term" value="P:cell wall organization"/>
    <property type="evidence" value="ECO:0007669"/>
    <property type="project" value="UniProtKB-KW"/>
</dbReference>
<keyword evidence="11 12" id="KW-0961">Cell wall biogenesis/degradation</keyword>
<dbReference type="AlphaFoldDB" id="W4EMN5"/>
<comment type="PTM">
    <text evidence="12">Carboxylation is probably crucial for Mg(2+) binding and, consequently, for the gamma-phosphate positioning of ATP.</text>
</comment>
<feature type="binding site" evidence="12">
    <location>
        <position position="152"/>
    </location>
    <ligand>
        <name>UDP-N-acetyl-alpha-D-muramoyl-L-alanyl-D-glutamate</name>
        <dbReference type="ChEBI" id="CHEBI:83900"/>
    </ligand>
</feature>
<dbReference type="PROSITE" id="PS01011">
    <property type="entry name" value="FOLYLPOLYGLU_SYNT_1"/>
    <property type="match status" value="1"/>
</dbReference>
<keyword evidence="6 12" id="KW-0547">Nucleotide-binding</keyword>
<dbReference type="Pfam" id="PF02875">
    <property type="entry name" value="Mur_ligase_C"/>
    <property type="match status" value="1"/>
</dbReference>
<evidence type="ECO:0000256" key="1">
    <source>
        <dbReference type="ARBA" id="ARBA00004752"/>
    </source>
</evidence>
<dbReference type="InterPro" id="IPR005761">
    <property type="entry name" value="UDP-N-AcMur-Glu-dNH2Pim_ligase"/>
</dbReference>
<feature type="domain" description="Mur ligase C-terminal" evidence="15">
    <location>
        <begin position="328"/>
        <end position="451"/>
    </location>
</feature>
<dbReference type="InterPro" id="IPR004101">
    <property type="entry name" value="Mur_ligase_C"/>
</dbReference>
<keyword evidence="7 12" id="KW-0067">ATP-binding</keyword>
<dbReference type="GO" id="GO:0000287">
    <property type="term" value="F:magnesium ion binding"/>
    <property type="evidence" value="ECO:0007669"/>
    <property type="project" value="UniProtKB-UniRule"/>
</dbReference>
<evidence type="ECO:0000256" key="10">
    <source>
        <dbReference type="ARBA" id="ARBA00023306"/>
    </source>
</evidence>
<dbReference type="Pfam" id="PF08245">
    <property type="entry name" value="Mur_ligase_M"/>
    <property type="match status" value="1"/>
</dbReference>
<feature type="modified residue" description="N6-carboxylysine" evidence="12">
    <location>
        <position position="217"/>
    </location>
</feature>
<dbReference type="PATRIC" id="fig|1227360.4.peg.3778"/>
<keyword evidence="5 12" id="KW-0132">Cell division</keyword>
<dbReference type="Gene3D" id="3.40.1190.10">
    <property type="entry name" value="Mur-like, catalytic domain"/>
    <property type="match status" value="1"/>
</dbReference>
<comment type="caution">
    <text evidence="12">Lacks conserved residue(s) required for the propagation of feature annotation.</text>
</comment>
<dbReference type="PANTHER" id="PTHR23135:SF4">
    <property type="entry name" value="UDP-N-ACETYLMURAMOYL-L-ALANYL-D-GLUTAMATE--2,6-DIAMINOPIMELATE LIGASE MURE HOMOLOG, CHLOROPLASTIC"/>
    <property type="match status" value="1"/>
</dbReference>
<accession>W4EMN5</accession>
<evidence type="ECO:0000313" key="17">
    <source>
        <dbReference type="EMBL" id="ETT81494.1"/>
    </source>
</evidence>
<evidence type="ECO:0000259" key="14">
    <source>
        <dbReference type="Pfam" id="PF01225"/>
    </source>
</evidence>
<keyword evidence="9 12" id="KW-0573">Peptidoglycan synthesis</keyword>
<keyword evidence="10 12" id="KW-0131">Cell cycle</keyword>
<feature type="binding site" evidence="12">
    <location>
        <position position="185"/>
    </location>
    <ligand>
        <name>UDP-N-acetyl-alpha-D-muramoyl-L-alanyl-D-glutamate</name>
        <dbReference type="ChEBI" id="CHEBI:83900"/>
    </ligand>
</feature>
<sequence>MKLNILLEHVDKAVNSHLLDIDVDIKGIATNSSLVRPNDIFVAIPGYRVDGHQFIDAAIQAGASVVVGEKDLKDLIVPYVRVINSRLALAQIACQFYGNPSRNKIVIGITGTNGKTTTTYMLKYILESCGRSCSLFGTVQNVVNGKTLPSVNTTPDALELQKQIALSEDEFIIMEVSSHGLSQYRVEGVEFDYCLFTNLDKEHLDYHRDMEAYFSVKASLFDQLKPNGLAIINHMDNWGKRLADLLTSKGYQIFLVGDKSYHDLQIVHFKSGVSTVSLKGNQSFELSLNILGKHNILNASMAFLTALLIGIPQQKVVYALEKFPGVPGRFEMLQHPNGATVVIDYAHTADAFYQCLQTAREEGANRVFHVFGFRGDRDKEKRRDMVSVSKEISDVHILTLDDLNDVPYEEMEQALYALSDGGYVISDRTIAIKEVLEHAHKGDWVCITGKGAEDYQQKFRLPTASDKETVQFLFQKIDEATNGGFEPLH</sequence>
<dbReference type="GO" id="GO:0005524">
    <property type="term" value="F:ATP binding"/>
    <property type="evidence" value="ECO:0007669"/>
    <property type="project" value="UniProtKB-UniRule"/>
</dbReference>
<comment type="cofactor">
    <cofactor evidence="12">
        <name>Mg(2+)</name>
        <dbReference type="ChEBI" id="CHEBI:18420"/>
    </cofactor>
</comment>
<evidence type="ECO:0000256" key="6">
    <source>
        <dbReference type="ARBA" id="ARBA00022741"/>
    </source>
</evidence>
<evidence type="ECO:0000256" key="13">
    <source>
        <dbReference type="RuleBase" id="RU004135"/>
    </source>
</evidence>
<feature type="binding site" evidence="12">
    <location>
        <begin position="153"/>
        <end position="154"/>
    </location>
    <ligand>
        <name>UDP-N-acetyl-alpha-D-muramoyl-L-alanyl-D-glutamate</name>
        <dbReference type="ChEBI" id="CHEBI:83900"/>
    </ligand>
</feature>
<dbReference type="SUPFAM" id="SSF63418">
    <property type="entry name" value="MurE/MurF N-terminal domain"/>
    <property type="match status" value="1"/>
</dbReference>
<dbReference type="GO" id="GO:0051301">
    <property type="term" value="P:cell division"/>
    <property type="evidence" value="ECO:0007669"/>
    <property type="project" value="UniProtKB-KW"/>
</dbReference>
<dbReference type="Gene3D" id="3.40.1390.10">
    <property type="entry name" value="MurE/MurF, N-terminal domain"/>
    <property type="match status" value="1"/>
</dbReference>
<feature type="binding site" evidence="12">
    <location>
        <position position="32"/>
    </location>
    <ligand>
        <name>UDP-N-acetyl-alpha-D-muramoyl-L-alanyl-D-glutamate</name>
        <dbReference type="ChEBI" id="CHEBI:83900"/>
    </ligand>
</feature>
<evidence type="ECO:0000256" key="2">
    <source>
        <dbReference type="ARBA" id="ARBA00005898"/>
    </source>
</evidence>